<dbReference type="PANTHER" id="PTHR11228:SF35">
    <property type="entry name" value="MOLYBDENUM COFACTOR BIOSYNTHESIS PROTEIN A-RELATED"/>
    <property type="match status" value="1"/>
</dbReference>
<proteinExistence type="predicted"/>
<evidence type="ECO:0000256" key="3">
    <source>
        <dbReference type="ARBA" id="ARBA00023004"/>
    </source>
</evidence>
<evidence type="ECO:0000313" key="6">
    <source>
        <dbReference type="EMBL" id="RQX13401.1"/>
    </source>
</evidence>
<accession>A0A3N9XK02</accession>
<dbReference type="InterPro" id="IPR013785">
    <property type="entry name" value="Aldolase_TIM"/>
</dbReference>
<dbReference type="Proteomes" id="UP000278981">
    <property type="component" value="Unassembled WGS sequence"/>
</dbReference>
<dbReference type="PROSITE" id="PS51918">
    <property type="entry name" value="RADICAL_SAM"/>
    <property type="match status" value="1"/>
</dbReference>
<dbReference type="EMBL" id="QDGB01000326">
    <property type="protein sequence ID" value="RQX13401.1"/>
    <property type="molecule type" value="Genomic_DNA"/>
</dbReference>
<name>A0A3N9XK02_9ACTN</name>
<dbReference type="PANTHER" id="PTHR11228">
    <property type="entry name" value="RADICAL SAM DOMAIN PROTEIN"/>
    <property type="match status" value="1"/>
</dbReference>
<dbReference type="Gene3D" id="3.20.20.70">
    <property type="entry name" value="Aldolase class I"/>
    <property type="match status" value="1"/>
</dbReference>
<dbReference type="SFLD" id="SFLDG01067">
    <property type="entry name" value="SPASM/twitch_domain_containing"/>
    <property type="match status" value="1"/>
</dbReference>
<evidence type="ECO:0000259" key="5">
    <source>
        <dbReference type="PROSITE" id="PS51918"/>
    </source>
</evidence>
<dbReference type="GO" id="GO:0046872">
    <property type="term" value="F:metal ion binding"/>
    <property type="evidence" value="ECO:0007669"/>
    <property type="project" value="UniProtKB-KW"/>
</dbReference>
<dbReference type="GO" id="GO:0051536">
    <property type="term" value="F:iron-sulfur cluster binding"/>
    <property type="evidence" value="ECO:0007669"/>
    <property type="project" value="UniProtKB-KW"/>
</dbReference>
<dbReference type="SUPFAM" id="SSF102114">
    <property type="entry name" value="Radical SAM enzymes"/>
    <property type="match status" value="1"/>
</dbReference>
<evidence type="ECO:0000256" key="4">
    <source>
        <dbReference type="ARBA" id="ARBA00023014"/>
    </source>
</evidence>
<evidence type="ECO:0000256" key="1">
    <source>
        <dbReference type="ARBA" id="ARBA00022691"/>
    </source>
</evidence>
<organism evidence="6 7">
    <name type="scientific">Micromonospora ureilytica</name>
    <dbReference type="NCBI Taxonomy" id="709868"/>
    <lineage>
        <taxon>Bacteria</taxon>
        <taxon>Bacillati</taxon>
        <taxon>Actinomycetota</taxon>
        <taxon>Actinomycetes</taxon>
        <taxon>Micromonosporales</taxon>
        <taxon>Micromonosporaceae</taxon>
        <taxon>Micromonospora</taxon>
    </lineage>
</organism>
<dbReference type="InterPro" id="IPR058240">
    <property type="entry name" value="rSAM_sf"/>
</dbReference>
<dbReference type="InterPro" id="IPR007197">
    <property type="entry name" value="rSAM"/>
</dbReference>
<gene>
    <name evidence="6" type="ORF">DDE19_26030</name>
</gene>
<dbReference type="CDD" id="cd01335">
    <property type="entry name" value="Radical_SAM"/>
    <property type="match status" value="1"/>
</dbReference>
<feature type="domain" description="Radical SAM core" evidence="5">
    <location>
        <begin position="35"/>
        <end position="254"/>
    </location>
</feature>
<dbReference type="AlphaFoldDB" id="A0A3N9XK02"/>
<keyword evidence="4" id="KW-0411">Iron-sulfur</keyword>
<protein>
    <recommendedName>
        <fullName evidence="5">Radical SAM core domain-containing protein</fullName>
    </recommendedName>
</protein>
<dbReference type="InterPro" id="IPR050377">
    <property type="entry name" value="Radical_SAM_PqqE_MftC-like"/>
</dbReference>
<dbReference type="SFLD" id="SFLDS00029">
    <property type="entry name" value="Radical_SAM"/>
    <property type="match status" value="1"/>
</dbReference>
<dbReference type="Pfam" id="PF04055">
    <property type="entry name" value="Radical_SAM"/>
    <property type="match status" value="1"/>
</dbReference>
<keyword evidence="3" id="KW-0408">Iron</keyword>
<dbReference type="GO" id="GO:0003824">
    <property type="term" value="F:catalytic activity"/>
    <property type="evidence" value="ECO:0007669"/>
    <property type="project" value="InterPro"/>
</dbReference>
<evidence type="ECO:0000256" key="2">
    <source>
        <dbReference type="ARBA" id="ARBA00022723"/>
    </source>
</evidence>
<comment type="caution">
    <text evidence="6">The sequence shown here is derived from an EMBL/GenBank/DDBJ whole genome shotgun (WGS) entry which is preliminary data.</text>
</comment>
<keyword evidence="1" id="KW-0949">S-adenosyl-L-methionine</keyword>
<reference evidence="6 7" key="1">
    <citation type="submission" date="2018-04" db="EMBL/GenBank/DDBJ databases">
        <title>Micromonosporas from Atacama Desert.</title>
        <authorList>
            <person name="Carro L."/>
            <person name="Klenk H.-P."/>
            <person name="Goodfellow M."/>
        </authorList>
    </citation>
    <scope>NUCLEOTIDE SEQUENCE [LARGE SCALE GENOMIC DNA]</scope>
    <source>
        <strain evidence="6 7">LB19</strain>
    </source>
</reference>
<keyword evidence="2" id="KW-0479">Metal-binding</keyword>
<sequence length="321" mass="35669">MILEPKGVSMNLPTENRSTSARWGGAMARRSAPSVGIPEVVDANVIGLCQLRCWFCWGPEHDRGAASIDEWKCLLERLAADGCKRVVYTGGEPLLFPDIGRLLSLGKRLGIENTLSTNGILLRQRAEVLDNVDQVGIPIDGSDQNAAESMRPRITSQGGWIAAIEAMRLVQRRQALALIIRTVVSRTNAPDVLAIPYRLLEHGVKLDGDKVMLKLYMVSRRGPIARRIREHSWNEHLAIAHQEFEALADQIRFDHPQLRVVTQTSETLPGRYFLVDPLGNASDGELGGDTFGNVFTDYDAVMEAYRMRRATMGTAQPDSRR</sequence>
<evidence type="ECO:0000313" key="7">
    <source>
        <dbReference type="Proteomes" id="UP000278981"/>
    </source>
</evidence>